<feature type="compositionally biased region" description="Pro residues" evidence="12">
    <location>
        <begin position="66"/>
        <end position="84"/>
    </location>
</feature>
<keyword evidence="11" id="KW-0009">Actin-binding</keyword>
<evidence type="ECO:0000256" key="8">
    <source>
        <dbReference type="ARBA" id="ARBA00023175"/>
    </source>
</evidence>
<evidence type="ECO:0000313" key="15">
    <source>
        <dbReference type="Proteomes" id="UP000543364"/>
    </source>
</evidence>
<dbReference type="GO" id="GO:0042995">
    <property type="term" value="C:cell projection"/>
    <property type="evidence" value="ECO:0007669"/>
    <property type="project" value="UniProtKB-SubCell"/>
</dbReference>
<comment type="caution">
    <text evidence="11">Lacks conserved residue(s) required for the propagation of feature annotation.</text>
</comment>
<dbReference type="EMBL" id="VZRE01010678">
    <property type="protein sequence ID" value="NWU13650.1"/>
    <property type="molecule type" value="Genomic_DNA"/>
</dbReference>
<comment type="subcellular location">
    <subcellularLocation>
        <location evidence="2">Cell projection</location>
    </subcellularLocation>
    <subcellularLocation>
        <location evidence="1">Cytoplasm</location>
        <location evidence="1">Cytoskeleton</location>
    </subcellularLocation>
</comment>
<proteinExistence type="inferred from homology"/>
<dbReference type="InterPro" id="IPR036961">
    <property type="entry name" value="Kinesin_motor_dom_sf"/>
</dbReference>
<dbReference type="Proteomes" id="UP000543364">
    <property type="component" value="Unassembled WGS sequence"/>
</dbReference>
<evidence type="ECO:0000256" key="7">
    <source>
        <dbReference type="ARBA" id="ARBA00023123"/>
    </source>
</evidence>
<keyword evidence="4" id="KW-0677">Repeat</keyword>
<dbReference type="GO" id="GO:0016459">
    <property type="term" value="C:myosin complex"/>
    <property type="evidence" value="ECO:0007669"/>
    <property type="project" value="UniProtKB-KW"/>
</dbReference>
<evidence type="ECO:0000256" key="12">
    <source>
        <dbReference type="SAM" id="MobiDB-lite"/>
    </source>
</evidence>
<keyword evidence="7 11" id="KW-0518">Myosin</keyword>
<accession>A0A7K5UAD1</accession>
<keyword evidence="5" id="KW-0547">Nucleotide-binding</keyword>
<evidence type="ECO:0000256" key="10">
    <source>
        <dbReference type="ARBA" id="ARBA00023273"/>
    </source>
</evidence>
<evidence type="ECO:0000256" key="3">
    <source>
        <dbReference type="ARBA" id="ARBA00022490"/>
    </source>
</evidence>
<keyword evidence="6" id="KW-0067">ATP-binding</keyword>
<sequence>EERCPPSGRAGNLAALSELDEAALLSGLRERFLRQDIYTDIGDILISVNPFQPLPLYGKEVSAAPPAAPRRPPTSHACPPPLPRRSPSGTGASRP</sequence>
<keyword evidence="8" id="KW-0505">Motor protein</keyword>
<keyword evidence="10" id="KW-0966">Cell projection</keyword>
<dbReference type="Gene3D" id="3.40.850.10">
    <property type="entry name" value="Kinesin motor domain"/>
    <property type="match status" value="1"/>
</dbReference>
<dbReference type="PANTHER" id="PTHR46256">
    <property type="entry name" value="AGAP011099-PA"/>
    <property type="match status" value="1"/>
</dbReference>
<evidence type="ECO:0000259" key="13">
    <source>
        <dbReference type="PROSITE" id="PS51456"/>
    </source>
</evidence>
<keyword evidence="3" id="KW-0963">Cytoplasm</keyword>
<name>A0A7K5UAD1_CEPOR</name>
<comment type="caution">
    <text evidence="14">The sequence shown here is derived from an EMBL/GenBank/DDBJ whole genome shotgun (WGS) entry which is preliminary data.</text>
</comment>
<dbReference type="AlphaFoldDB" id="A0A7K5UAD1"/>
<dbReference type="InterPro" id="IPR027417">
    <property type="entry name" value="P-loop_NTPase"/>
</dbReference>
<evidence type="ECO:0000256" key="9">
    <source>
        <dbReference type="ARBA" id="ARBA00023212"/>
    </source>
</evidence>
<keyword evidence="9" id="KW-0206">Cytoskeleton</keyword>
<dbReference type="GO" id="GO:0004674">
    <property type="term" value="F:protein serine/threonine kinase activity"/>
    <property type="evidence" value="ECO:0007669"/>
    <property type="project" value="TreeGrafter"/>
</dbReference>
<evidence type="ECO:0000256" key="1">
    <source>
        <dbReference type="ARBA" id="ARBA00004245"/>
    </source>
</evidence>
<reference evidence="14 15" key="1">
    <citation type="submission" date="2019-09" db="EMBL/GenBank/DDBJ databases">
        <title>Bird 10,000 Genomes (B10K) Project - Family phase.</title>
        <authorList>
            <person name="Zhang G."/>
        </authorList>
    </citation>
    <scope>NUCLEOTIDE SEQUENCE [LARGE SCALE GENOMIC DNA]</scope>
    <source>
        <strain evidence="14">B10K-DU-001-01</strain>
        <tissue evidence="14">Muscle</tissue>
    </source>
</reference>
<dbReference type="GO" id="GO:0003779">
    <property type="term" value="F:actin binding"/>
    <property type="evidence" value="ECO:0007669"/>
    <property type="project" value="UniProtKB-KW"/>
</dbReference>
<dbReference type="GO" id="GO:0005524">
    <property type="term" value="F:ATP binding"/>
    <property type="evidence" value="ECO:0007669"/>
    <property type="project" value="UniProtKB-KW"/>
</dbReference>
<keyword evidence="15" id="KW-1185">Reference proteome</keyword>
<organism evidence="14 15">
    <name type="scientific">Cephalopterus ornatus</name>
    <name type="common">Amazonian umbrellabird</name>
    <dbReference type="NCBI Taxonomy" id="114276"/>
    <lineage>
        <taxon>Eukaryota</taxon>
        <taxon>Metazoa</taxon>
        <taxon>Chordata</taxon>
        <taxon>Craniata</taxon>
        <taxon>Vertebrata</taxon>
        <taxon>Euteleostomi</taxon>
        <taxon>Archelosauria</taxon>
        <taxon>Archosauria</taxon>
        <taxon>Dinosauria</taxon>
        <taxon>Saurischia</taxon>
        <taxon>Theropoda</taxon>
        <taxon>Coelurosauria</taxon>
        <taxon>Aves</taxon>
        <taxon>Neognathae</taxon>
        <taxon>Neoaves</taxon>
        <taxon>Telluraves</taxon>
        <taxon>Australaves</taxon>
        <taxon>Passeriformes</taxon>
        <taxon>Cotingidae</taxon>
        <taxon>Cephalopterus</taxon>
    </lineage>
</organism>
<gene>
    <name evidence="14" type="primary">Myo1a</name>
    <name evidence="14" type="ORF">CEPORN_R15161</name>
</gene>
<feature type="non-terminal residue" evidence="14">
    <location>
        <position position="95"/>
    </location>
</feature>
<evidence type="ECO:0000256" key="4">
    <source>
        <dbReference type="ARBA" id="ARBA00022737"/>
    </source>
</evidence>
<dbReference type="PROSITE" id="PS51456">
    <property type="entry name" value="MYOSIN_MOTOR"/>
    <property type="match status" value="1"/>
</dbReference>
<evidence type="ECO:0000256" key="11">
    <source>
        <dbReference type="PROSITE-ProRule" id="PRU00782"/>
    </source>
</evidence>
<protein>
    <submittedName>
        <fullName evidence="14">MYO1A protein</fullName>
    </submittedName>
</protein>
<feature type="domain" description="Myosin motor" evidence="13">
    <location>
        <begin position="8"/>
        <end position="95"/>
    </location>
</feature>
<dbReference type="InterPro" id="IPR001609">
    <property type="entry name" value="Myosin_head_motor_dom-like"/>
</dbReference>
<comment type="similarity">
    <text evidence="11">Belongs to the TRAFAC class myosin-kinesin ATPase superfamily. Myosin family.</text>
</comment>
<feature type="region of interest" description="Disordered" evidence="12">
    <location>
        <begin position="62"/>
        <end position="95"/>
    </location>
</feature>
<dbReference type="GO" id="GO:0030832">
    <property type="term" value="P:regulation of actin filament length"/>
    <property type="evidence" value="ECO:0007669"/>
    <property type="project" value="TreeGrafter"/>
</dbReference>
<evidence type="ECO:0000256" key="5">
    <source>
        <dbReference type="ARBA" id="ARBA00022741"/>
    </source>
</evidence>
<dbReference type="SUPFAM" id="SSF52540">
    <property type="entry name" value="P-loop containing nucleoside triphosphate hydrolases"/>
    <property type="match status" value="1"/>
</dbReference>
<dbReference type="InterPro" id="IPR052409">
    <property type="entry name" value="Myosin-III_kinase_activity"/>
</dbReference>
<evidence type="ECO:0000256" key="6">
    <source>
        <dbReference type="ARBA" id="ARBA00022840"/>
    </source>
</evidence>
<dbReference type="PANTHER" id="PTHR46256:SF5">
    <property type="entry name" value="MYOSIN-IIIB-LIKE"/>
    <property type="match status" value="1"/>
</dbReference>
<evidence type="ECO:0000313" key="14">
    <source>
        <dbReference type="EMBL" id="NWU13650.1"/>
    </source>
</evidence>
<feature type="non-terminal residue" evidence="14">
    <location>
        <position position="1"/>
    </location>
</feature>
<dbReference type="Pfam" id="PF00063">
    <property type="entry name" value="Myosin_head"/>
    <property type="match status" value="1"/>
</dbReference>
<dbReference type="GO" id="GO:0000146">
    <property type="term" value="F:microfilament motor activity"/>
    <property type="evidence" value="ECO:0007669"/>
    <property type="project" value="TreeGrafter"/>
</dbReference>
<evidence type="ECO:0000256" key="2">
    <source>
        <dbReference type="ARBA" id="ARBA00004316"/>
    </source>
</evidence>